<dbReference type="Pfam" id="PF00046">
    <property type="entry name" value="Homeodomain"/>
    <property type="match status" value="1"/>
</dbReference>
<dbReference type="InterPro" id="IPR009057">
    <property type="entry name" value="Homeodomain-like_sf"/>
</dbReference>
<keyword evidence="3 5" id="KW-0371">Homeobox</keyword>
<feature type="DNA-binding region" description="Homeobox" evidence="5">
    <location>
        <begin position="14"/>
        <end position="73"/>
    </location>
</feature>
<feature type="domain" description="Homeobox" evidence="8">
    <location>
        <begin position="12"/>
        <end position="72"/>
    </location>
</feature>
<accession>A0A098D052</accession>
<dbReference type="PROSITE" id="PS50071">
    <property type="entry name" value="HOMEOBOX_2"/>
    <property type="match status" value="1"/>
</dbReference>
<dbReference type="GO" id="GO:0005634">
    <property type="term" value="C:nucleus"/>
    <property type="evidence" value="ECO:0007669"/>
    <property type="project" value="UniProtKB-SubCell"/>
</dbReference>
<feature type="region of interest" description="Disordered" evidence="7">
    <location>
        <begin position="172"/>
        <end position="196"/>
    </location>
</feature>
<evidence type="ECO:0000256" key="5">
    <source>
        <dbReference type="PROSITE-ProRule" id="PRU00108"/>
    </source>
</evidence>
<evidence type="ECO:0000256" key="6">
    <source>
        <dbReference type="RuleBase" id="RU000682"/>
    </source>
</evidence>
<organism evidence="9">
    <name type="scientific">Sycon ciliatum</name>
    <dbReference type="NCBI Taxonomy" id="27933"/>
    <lineage>
        <taxon>Eukaryota</taxon>
        <taxon>Metazoa</taxon>
        <taxon>Porifera</taxon>
        <taxon>Calcarea</taxon>
        <taxon>Calcaronea</taxon>
        <taxon>Leucosolenida</taxon>
        <taxon>Sycettidae</taxon>
        <taxon>Sycon</taxon>
    </lineage>
</organism>
<feature type="region of interest" description="Disordered" evidence="7">
    <location>
        <begin position="234"/>
        <end position="253"/>
    </location>
</feature>
<evidence type="ECO:0000256" key="2">
    <source>
        <dbReference type="ARBA" id="ARBA00023125"/>
    </source>
</evidence>
<protein>
    <submittedName>
        <fullName evidence="9">Msx SciMsx</fullName>
    </submittedName>
</protein>
<dbReference type="AlphaFoldDB" id="A0A098D052"/>
<proteinExistence type="evidence at transcript level"/>
<feature type="non-terminal residue" evidence="9">
    <location>
        <position position="253"/>
    </location>
</feature>
<keyword evidence="4 5" id="KW-0539">Nucleus</keyword>
<dbReference type="SUPFAM" id="SSF46689">
    <property type="entry name" value="Homeodomain-like"/>
    <property type="match status" value="1"/>
</dbReference>
<evidence type="ECO:0000256" key="3">
    <source>
        <dbReference type="ARBA" id="ARBA00023155"/>
    </source>
</evidence>
<dbReference type="PROSITE" id="PS00027">
    <property type="entry name" value="HOMEOBOX_1"/>
    <property type="match status" value="1"/>
</dbReference>
<evidence type="ECO:0000313" key="9">
    <source>
        <dbReference type="EMBL" id="CEF71795.1"/>
    </source>
</evidence>
<dbReference type="InterPro" id="IPR020479">
    <property type="entry name" value="HD_metazoa"/>
</dbReference>
<evidence type="ECO:0000256" key="1">
    <source>
        <dbReference type="ARBA" id="ARBA00004123"/>
    </source>
</evidence>
<evidence type="ECO:0000259" key="8">
    <source>
        <dbReference type="PROSITE" id="PS50071"/>
    </source>
</evidence>
<keyword evidence="2 5" id="KW-0238">DNA-binding</keyword>
<reference evidence="9" key="1">
    <citation type="journal article" date="2014" name="Nature">
        <title>Calcisponges have a ParaHox gene and dynamic expression of dispersed NK homeobox genes.</title>
        <authorList>
            <person name="Fortunato S.A.V."/>
            <person name="Adamski M."/>
            <person name="Ramos O.M."/>
            <person name="Leininger S."/>
            <person name="Liu J."/>
            <person name="Ferrier D.E.K."/>
            <person name="Adamska M."/>
        </authorList>
    </citation>
    <scope>NUCLEOTIDE SEQUENCE</scope>
</reference>
<dbReference type="InterPro" id="IPR017970">
    <property type="entry name" value="Homeobox_CS"/>
</dbReference>
<feature type="compositionally biased region" description="Basic residues" evidence="7">
    <location>
        <begin position="8"/>
        <end position="18"/>
    </location>
</feature>
<dbReference type="PANTHER" id="PTHR24333">
    <property type="entry name" value="HOMEO BOX HB9 LIKE A-RELATED"/>
    <property type="match status" value="1"/>
</dbReference>
<feature type="region of interest" description="Disordered" evidence="7">
    <location>
        <begin position="72"/>
        <end position="97"/>
    </location>
</feature>
<dbReference type="GO" id="GO:0000981">
    <property type="term" value="F:DNA-binding transcription factor activity, RNA polymerase II-specific"/>
    <property type="evidence" value="ECO:0007669"/>
    <property type="project" value="InterPro"/>
</dbReference>
<gene>
    <name evidence="9" type="primary">Msx</name>
</gene>
<dbReference type="PRINTS" id="PR00024">
    <property type="entry name" value="HOMEOBOX"/>
</dbReference>
<sequence>EPQEQFHLRKQRKDRKPRTPFSPEQLKHLENVFKKQKYITIEDRSQIATELGLLESQVKIWFQNRRAKSKRMQEQEMASSRVLGVSPTQAPTNSSLSSVNGVSSAAAGSATGPVAAATAATNAMGQGNPALNVLHPSGQFGGLPGMHPASTIASGTPSSNVAVNVSVYHQWSGHSAPPPNQQQHPGGMLPASNLTPTILSPSLMQTAAQALPPQPAVSNVYSTQQAVAQPAVNGGYSSQTFAQPAGGSMYSSP</sequence>
<evidence type="ECO:0000256" key="4">
    <source>
        <dbReference type="ARBA" id="ARBA00023242"/>
    </source>
</evidence>
<feature type="region of interest" description="Disordered" evidence="7">
    <location>
        <begin position="1"/>
        <end position="26"/>
    </location>
</feature>
<dbReference type="PANTHER" id="PTHR24333:SF5">
    <property type="entry name" value="VENT HOMEOBOX"/>
    <property type="match status" value="1"/>
</dbReference>
<name>A0A098D052_9METZ</name>
<evidence type="ECO:0000256" key="7">
    <source>
        <dbReference type="SAM" id="MobiDB-lite"/>
    </source>
</evidence>
<dbReference type="GO" id="GO:0003677">
    <property type="term" value="F:DNA binding"/>
    <property type="evidence" value="ECO:0007669"/>
    <property type="project" value="UniProtKB-UniRule"/>
</dbReference>
<dbReference type="CDD" id="cd00086">
    <property type="entry name" value="homeodomain"/>
    <property type="match status" value="1"/>
</dbReference>
<dbReference type="EMBL" id="LN609549">
    <property type="protein sequence ID" value="CEF71795.1"/>
    <property type="molecule type" value="mRNA"/>
</dbReference>
<dbReference type="SMART" id="SM00389">
    <property type="entry name" value="HOX"/>
    <property type="match status" value="1"/>
</dbReference>
<dbReference type="Gene3D" id="1.10.10.60">
    <property type="entry name" value="Homeodomain-like"/>
    <property type="match status" value="1"/>
</dbReference>
<dbReference type="PRINTS" id="PR00031">
    <property type="entry name" value="HTHREPRESSR"/>
</dbReference>
<feature type="non-terminal residue" evidence="9">
    <location>
        <position position="1"/>
    </location>
</feature>
<dbReference type="InterPro" id="IPR000047">
    <property type="entry name" value="HTH_motif"/>
</dbReference>
<comment type="subcellular location">
    <subcellularLocation>
        <location evidence="1 5 6">Nucleus</location>
    </subcellularLocation>
</comment>
<dbReference type="InterPro" id="IPR050848">
    <property type="entry name" value="Homeobox_TF"/>
</dbReference>
<dbReference type="InterPro" id="IPR001356">
    <property type="entry name" value="HD"/>
</dbReference>